<name>A0AAV2KFG2_KNICA</name>
<evidence type="ECO:0000313" key="3">
    <source>
        <dbReference type="Proteomes" id="UP001497482"/>
    </source>
</evidence>
<reference evidence="2 3" key="1">
    <citation type="submission" date="2024-04" db="EMBL/GenBank/DDBJ databases">
        <authorList>
            <person name="Waldvogel A.-M."/>
            <person name="Schoenle A."/>
        </authorList>
    </citation>
    <scope>NUCLEOTIDE SEQUENCE [LARGE SCALE GENOMIC DNA]</scope>
</reference>
<feature type="transmembrane region" description="Helical" evidence="1">
    <location>
        <begin position="12"/>
        <end position="34"/>
    </location>
</feature>
<keyword evidence="1" id="KW-0472">Membrane</keyword>
<keyword evidence="1" id="KW-1133">Transmembrane helix</keyword>
<protein>
    <submittedName>
        <fullName evidence="2">Uncharacterized protein</fullName>
    </submittedName>
</protein>
<gene>
    <name evidence="2" type="ORF">KC01_LOCUS16699</name>
</gene>
<evidence type="ECO:0000256" key="1">
    <source>
        <dbReference type="SAM" id="Phobius"/>
    </source>
</evidence>
<proteinExistence type="predicted"/>
<evidence type="ECO:0000313" key="2">
    <source>
        <dbReference type="EMBL" id="CAL1586680.1"/>
    </source>
</evidence>
<dbReference type="EMBL" id="OZ035839">
    <property type="protein sequence ID" value="CAL1586680.1"/>
    <property type="molecule type" value="Genomic_DNA"/>
</dbReference>
<accession>A0AAV2KFG2</accession>
<dbReference type="Proteomes" id="UP001497482">
    <property type="component" value="Chromosome 17"/>
</dbReference>
<organism evidence="2 3">
    <name type="scientific">Knipowitschia caucasica</name>
    <name type="common">Caucasian dwarf goby</name>
    <name type="synonym">Pomatoschistus caucasicus</name>
    <dbReference type="NCBI Taxonomy" id="637954"/>
    <lineage>
        <taxon>Eukaryota</taxon>
        <taxon>Metazoa</taxon>
        <taxon>Chordata</taxon>
        <taxon>Craniata</taxon>
        <taxon>Vertebrata</taxon>
        <taxon>Euteleostomi</taxon>
        <taxon>Actinopterygii</taxon>
        <taxon>Neopterygii</taxon>
        <taxon>Teleostei</taxon>
        <taxon>Neoteleostei</taxon>
        <taxon>Acanthomorphata</taxon>
        <taxon>Gobiaria</taxon>
        <taxon>Gobiiformes</taxon>
        <taxon>Gobioidei</taxon>
        <taxon>Gobiidae</taxon>
        <taxon>Gobiinae</taxon>
        <taxon>Knipowitschia</taxon>
    </lineage>
</organism>
<keyword evidence="3" id="KW-1185">Reference proteome</keyword>
<keyword evidence="1" id="KW-0812">Transmembrane</keyword>
<dbReference type="AlphaFoldDB" id="A0AAV2KFG2"/>
<sequence>MGVEYEDVVGGGLWGFVGCGGWGVVVWCVVMGLWRWLGGVGRVYVVVEERVLENVRGGSRVWDVGRGGVSGGIGCVLGGEEGGWLGLGGGWWGG</sequence>